<feature type="signal peptide" evidence="1">
    <location>
        <begin position="1"/>
        <end position="18"/>
    </location>
</feature>
<dbReference type="Pfam" id="PF01979">
    <property type="entry name" value="Amidohydro_1"/>
    <property type="match status" value="1"/>
</dbReference>
<dbReference type="Proteomes" id="UP000185812">
    <property type="component" value="Unassembled WGS sequence"/>
</dbReference>
<dbReference type="SUPFAM" id="SSF51338">
    <property type="entry name" value="Composite domain of metallo-dependent hydrolases"/>
    <property type="match status" value="1"/>
</dbReference>
<dbReference type="InterPro" id="IPR011059">
    <property type="entry name" value="Metal-dep_hydrolase_composite"/>
</dbReference>
<name>A0A1M6RE77_9BACT</name>
<dbReference type="AlphaFoldDB" id="A0A1M6RE77"/>
<feature type="chain" id="PRO_5009920587" evidence="1">
    <location>
        <begin position="19"/>
        <end position="440"/>
    </location>
</feature>
<sequence>MRWSIFLLVFGMAVSTQAQRPTGRLLIHCGTVIDPGVSMEPMRTRTIIVRGDRIEAVQAGFASPQAGDQVVDLREAYCLPGLIDMHTHLSMESRKGGYLDRFRMSPALQALRATIYARRTLMAGFTTVRDVGGNEGIDLALRDAINQGWIVGPRMFVAGKSLAIMGGHADPTNGFREDILGIPTEAEGVVNGVASARRGVRLAIKRGADVIKITATGGVLSIARDGSSPQFFEDEIRAIVEVARDFGLKVAAHAHGDEGMQRAIRAGVASIEHGTFMSDQTMEMMKKYGVYMVPTITAGRSVADSAKIPGYYVPVVAEKAKRIGPVIQETFARAYRAGVPIAFGTDAGVFRHGRNALEFVYMVEAGMPPIEAIKAATYNAADLLGQLDNLGTLEPGKWADLIAVERNPLEDISALQEVSFVMKAGVIYKQNGQPVPQPVQ</sequence>
<proteinExistence type="predicted"/>
<evidence type="ECO:0000256" key="1">
    <source>
        <dbReference type="SAM" id="SignalP"/>
    </source>
</evidence>
<dbReference type="PANTHER" id="PTHR43135">
    <property type="entry name" value="ALPHA-D-RIBOSE 1-METHYLPHOSPHONATE 5-TRIPHOSPHATE DIPHOSPHATASE"/>
    <property type="match status" value="1"/>
</dbReference>
<dbReference type="InterPro" id="IPR051781">
    <property type="entry name" value="Metallo-dep_Hydrolase"/>
</dbReference>
<dbReference type="InterPro" id="IPR006680">
    <property type="entry name" value="Amidohydro-rel"/>
</dbReference>
<dbReference type="InterPro" id="IPR032466">
    <property type="entry name" value="Metal_Hydrolase"/>
</dbReference>
<evidence type="ECO:0000259" key="2">
    <source>
        <dbReference type="Pfam" id="PF01979"/>
    </source>
</evidence>
<dbReference type="InterPro" id="IPR057744">
    <property type="entry name" value="OTAase-like"/>
</dbReference>
<keyword evidence="1" id="KW-0732">Signal</keyword>
<dbReference type="Gene3D" id="2.30.40.10">
    <property type="entry name" value="Urease, subunit C, domain 1"/>
    <property type="match status" value="1"/>
</dbReference>
<dbReference type="SUPFAM" id="SSF51556">
    <property type="entry name" value="Metallo-dependent hydrolases"/>
    <property type="match status" value="1"/>
</dbReference>
<dbReference type="PANTHER" id="PTHR43135:SF3">
    <property type="entry name" value="ALPHA-D-RIBOSE 1-METHYLPHOSPHONATE 5-TRIPHOSPHATE DIPHOSPHATASE"/>
    <property type="match status" value="1"/>
</dbReference>
<evidence type="ECO:0000313" key="3">
    <source>
        <dbReference type="EMBL" id="SHK30759.1"/>
    </source>
</evidence>
<reference evidence="4" key="1">
    <citation type="submission" date="2016-11" db="EMBL/GenBank/DDBJ databases">
        <authorList>
            <person name="Varghese N."/>
            <person name="Submissions S."/>
        </authorList>
    </citation>
    <scope>NUCLEOTIDE SEQUENCE [LARGE SCALE GENOMIC DNA]</scope>
    <source>
        <strain evidence="4">DSM 22212</strain>
    </source>
</reference>
<organism evidence="3 4">
    <name type="scientific">Rhodothermus profundi</name>
    <dbReference type="NCBI Taxonomy" id="633813"/>
    <lineage>
        <taxon>Bacteria</taxon>
        <taxon>Pseudomonadati</taxon>
        <taxon>Rhodothermota</taxon>
        <taxon>Rhodothermia</taxon>
        <taxon>Rhodothermales</taxon>
        <taxon>Rhodothermaceae</taxon>
        <taxon>Rhodothermus</taxon>
    </lineage>
</organism>
<dbReference type="CDD" id="cd01299">
    <property type="entry name" value="Met_dep_hydrolase_A"/>
    <property type="match status" value="1"/>
</dbReference>
<dbReference type="STRING" id="633813.SAMN04488087_0811"/>
<evidence type="ECO:0000313" key="4">
    <source>
        <dbReference type="Proteomes" id="UP000185812"/>
    </source>
</evidence>
<feature type="domain" description="Amidohydrolase-related" evidence="2">
    <location>
        <begin position="78"/>
        <end position="426"/>
    </location>
</feature>
<dbReference type="GO" id="GO:0016810">
    <property type="term" value="F:hydrolase activity, acting on carbon-nitrogen (but not peptide) bonds"/>
    <property type="evidence" value="ECO:0007669"/>
    <property type="project" value="InterPro"/>
</dbReference>
<dbReference type="RefSeq" id="WP_178139378.1">
    <property type="nucleotide sequence ID" value="NZ_FRAU01000002.1"/>
</dbReference>
<dbReference type="Gene3D" id="3.20.20.140">
    <property type="entry name" value="Metal-dependent hydrolases"/>
    <property type="match status" value="1"/>
</dbReference>
<protein>
    <submittedName>
        <fullName evidence="3">Imidazolonepropionase</fullName>
    </submittedName>
</protein>
<dbReference type="EMBL" id="FRAU01000002">
    <property type="protein sequence ID" value="SHK30759.1"/>
    <property type="molecule type" value="Genomic_DNA"/>
</dbReference>
<gene>
    <name evidence="3" type="ORF">SAMN04488087_0811</name>
</gene>
<keyword evidence="4" id="KW-1185">Reference proteome</keyword>
<accession>A0A1M6RE77</accession>